<dbReference type="InterPro" id="IPR001130">
    <property type="entry name" value="TatD-like"/>
</dbReference>
<dbReference type="Pfam" id="PF01026">
    <property type="entry name" value="TatD_DNase"/>
    <property type="match status" value="1"/>
</dbReference>
<dbReference type="PIRSF" id="PIRSF005902">
    <property type="entry name" value="DNase_TatD"/>
    <property type="match status" value="1"/>
</dbReference>
<feature type="binding site" evidence="4">
    <location>
        <position position="161"/>
    </location>
    <ligand>
        <name>a divalent metal cation</name>
        <dbReference type="ChEBI" id="CHEBI:60240"/>
        <label>2</label>
    </ligand>
</feature>
<dbReference type="CDD" id="cd01310">
    <property type="entry name" value="TatD_DNAse"/>
    <property type="match status" value="1"/>
</dbReference>
<dbReference type="AlphaFoldDB" id="A0A069ZV47"/>
<keyword evidence="2 4" id="KW-0479">Metal-binding</keyword>
<evidence type="ECO:0000256" key="1">
    <source>
        <dbReference type="ARBA" id="ARBA00009275"/>
    </source>
</evidence>
<dbReference type="OMA" id="HTHLDMQ"/>
<feature type="binding site" evidence="4">
    <location>
        <position position="95"/>
    </location>
    <ligand>
        <name>a divalent metal cation</name>
        <dbReference type="ChEBI" id="CHEBI:60240"/>
        <label>1</label>
    </ligand>
</feature>
<dbReference type="GO" id="GO:0005829">
    <property type="term" value="C:cytosol"/>
    <property type="evidence" value="ECO:0007669"/>
    <property type="project" value="TreeGrafter"/>
</dbReference>
<dbReference type="PROSITE" id="PS01091">
    <property type="entry name" value="TATD_3"/>
    <property type="match status" value="1"/>
</dbReference>
<dbReference type="PROSITE" id="PS01090">
    <property type="entry name" value="TATD_2"/>
    <property type="match status" value="1"/>
</dbReference>
<dbReference type="GO" id="GO:0004536">
    <property type="term" value="F:DNA nuclease activity"/>
    <property type="evidence" value="ECO:0007669"/>
    <property type="project" value="InterPro"/>
</dbReference>
<dbReference type="EMBL" id="CP007217">
    <property type="protein sequence ID" value="AJR10948.1"/>
    <property type="molecule type" value="Genomic_DNA"/>
</dbReference>
<dbReference type="KEGG" id="cmm:NC80_04455"/>
<dbReference type="Proteomes" id="UP000260363">
    <property type="component" value="Chromosome"/>
</dbReference>
<dbReference type="RefSeq" id="WP_010231842.1">
    <property type="nucleotide sequence ID" value="NZ_CP007217.1"/>
</dbReference>
<dbReference type="KEGG" id="cmx:DNC_04485"/>
<dbReference type="Gene3D" id="3.20.20.140">
    <property type="entry name" value="Metal-dependent hydrolases"/>
    <property type="match status" value="1"/>
</dbReference>
<dbReference type="PATRIC" id="fig|83560.10.peg.912"/>
<dbReference type="InterPro" id="IPR015991">
    <property type="entry name" value="TatD/YcfH-like"/>
</dbReference>
<dbReference type="STRING" id="83560.NC80_04455"/>
<dbReference type="GO" id="GO:0016788">
    <property type="term" value="F:hydrolase activity, acting on ester bonds"/>
    <property type="evidence" value="ECO:0007669"/>
    <property type="project" value="InterPro"/>
</dbReference>
<sequence>MEITDAHVHLSSEEFIEDFGEVCLRGKTAGVTRVVNVTTTKAELLRSFAYAEQYPSWLFYHVAGTPPQDAQEDIEEDFQEFCRAAEGGKLAAIGEVGLDYLFAVQESEQERQKEVLHRYLQLALQHELPLVVHCRGAFEDFFHILDHAYRADKRARPGMLHCFTGTYEEAKELLARDWYISISGIVTFKNAQGLRDLVKEIPLERLLVETDAPYLAPTPLRGKRNEPANIIYTLMQIAEIKGIPLNELQEAVSANVQRWLRGS</sequence>
<feature type="binding site" evidence="4">
    <location>
        <position position="9"/>
    </location>
    <ligand>
        <name>a divalent metal cation</name>
        <dbReference type="ChEBI" id="CHEBI:60240"/>
        <label>1</label>
    </ligand>
</feature>
<dbReference type="PANTHER" id="PTHR46124">
    <property type="entry name" value="D-AMINOACYL-TRNA DEACYLASE"/>
    <property type="match status" value="1"/>
</dbReference>
<dbReference type="NCBIfam" id="TIGR00010">
    <property type="entry name" value="YchF/TatD family DNA exonuclease"/>
    <property type="match status" value="1"/>
</dbReference>
<dbReference type="SUPFAM" id="SSF51556">
    <property type="entry name" value="Metallo-dependent hydrolases"/>
    <property type="match status" value="1"/>
</dbReference>
<evidence type="ECO:0000256" key="3">
    <source>
        <dbReference type="ARBA" id="ARBA00022801"/>
    </source>
</evidence>
<feature type="binding site" evidence="4">
    <location>
        <position position="7"/>
    </location>
    <ligand>
        <name>a divalent metal cation</name>
        <dbReference type="ChEBI" id="CHEBI:60240"/>
        <label>1</label>
    </ligand>
</feature>
<dbReference type="GeneID" id="1246251"/>
<proteinExistence type="inferred from homology"/>
<dbReference type="GO" id="GO:0046872">
    <property type="term" value="F:metal ion binding"/>
    <property type="evidence" value="ECO:0007669"/>
    <property type="project" value="UniProtKB-KW"/>
</dbReference>
<accession>A0A069ZV47</accession>
<dbReference type="PANTHER" id="PTHR46124:SF2">
    <property type="entry name" value="D-AMINOACYL-TRNA DEACYLASE"/>
    <property type="match status" value="1"/>
</dbReference>
<dbReference type="KEGG" id="cmg:NC81_04475"/>
<feature type="binding site" evidence="4">
    <location>
        <position position="133"/>
    </location>
    <ligand>
        <name>a divalent metal cation</name>
        <dbReference type="ChEBI" id="CHEBI:60240"/>
        <label>2</label>
    </ligand>
</feature>
<dbReference type="InterPro" id="IPR032466">
    <property type="entry name" value="Metal_Hydrolase"/>
</dbReference>
<dbReference type="FunFam" id="3.20.20.140:FF:000114">
    <property type="entry name" value="Hydrolase, TatD family"/>
    <property type="match status" value="1"/>
</dbReference>
<evidence type="ECO:0000313" key="5">
    <source>
        <dbReference type="EMBL" id="AJR10948.1"/>
    </source>
</evidence>
<name>A0A069ZV47_CHLMR</name>
<evidence type="ECO:0000256" key="4">
    <source>
        <dbReference type="PIRSR" id="PIRSR005902-1"/>
    </source>
</evidence>
<dbReference type="InterPro" id="IPR018228">
    <property type="entry name" value="DNase_TatD-rel_CS"/>
</dbReference>
<keyword evidence="3" id="KW-0378">Hydrolase</keyword>
<protein>
    <submittedName>
        <fullName evidence="5">Phosphoesterase</fullName>
    </submittedName>
</protein>
<organism evidence="5 6">
    <name type="scientific">Chlamydia muridarum</name>
    <dbReference type="NCBI Taxonomy" id="83560"/>
    <lineage>
        <taxon>Bacteria</taxon>
        <taxon>Pseudomonadati</taxon>
        <taxon>Chlamydiota</taxon>
        <taxon>Chlamydiia</taxon>
        <taxon>Chlamydiales</taxon>
        <taxon>Chlamydiaceae</taxon>
        <taxon>Chlamydia/Chlamydophila group</taxon>
        <taxon>Chlamydia</taxon>
    </lineage>
</organism>
<evidence type="ECO:0000256" key="2">
    <source>
        <dbReference type="ARBA" id="ARBA00022723"/>
    </source>
</evidence>
<evidence type="ECO:0000313" key="6">
    <source>
        <dbReference type="Proteomes" id="UP000260363"/>
    </source>
</evidence>
<feature type="binding site" evidence="4">
    <location>
        <position position="211"/>
    </location>
    <ligand>
        <name>a divalent metal cation</name>
        <dbReference type="ChEBI" id="CHEBI:60240"/>
        <label>1</label>
    </ligand>
</feature>
<reference evidence="5 6" key="1">
    <citation type="submission" date="2014-02" db="EMBL/GenBank/DDBJ databases">
        <authorList>
            <person name="Chen C."/>
            <person name="Conrad T.A."/>
            <person name="Zhou Z."/>
            <person name="Lai Z."/>
            <person name="Zhong G."/>
        </authorList>
    </citation>
    <scope>NUCLEOTIDE SEQUENCE [LARGE SCALE GENOMIC DNA]</scope>
    <source>
        <strain evidence="5 6">Nigg3-28</strain>
    </source>
</reference>
<comment type="similarity">
    <text evidence="1">Belongs to the metallo-dependent hydrolases superfamily. TatD-type hydrolase family.</text>
</comment>
<gene>
    <name evidence="5" type="ORF">BD36_04745</name>
</gene>